<feature type="region of interest" description="Disordered" evidence="3">
    <location>
        <begin position="1"/>
        <end position="23"/>
    </location>
</feature>
<feature type="transmembrane region" description="Helical" evidence="4">
    <location>
        <begin position="53"/>
        <end position="83"/>
    </location>
</feature>
<name>A0ABR2TB52_9ROSI</name>
<dbReference type="EMBL" id="JBBPBN010000007">
    <property type="protein sequence ID" value="KAK9034705.1"/>
    <property type="molecule type" value="Genomic_DNA"/>
</dbReference>
<evidence type="ECO:0000256" key="3">
    <source>
        <dbReference type="SAM" id="MobiDB-lite"/>
    </source>
</evidence>
<evidence type="ECO:0000256" key="4">
    <source>
        <dbReference type="SAM" id="Phobius"/>
    </source>
</evidence>
<dbReference type="PANTHER" id="PTHR31234">
    <property type="entry name" value="LATE EMBRYOGENESIS ABUNDANT (LEA) HYDROXYPROLINE-RICH GLYCOPROTEIN FAMILY"/>
    <property type="match status" value="1"/>
</dbReference>
<keyword evidence="6" id="KW-1185">Reference proteome</keyword>
<organism evidence="5 6">
    <name type="scientific">Hibiscus sabdariffa</name>
    <name type="common">roselle</name>
    <dbReference type="NCBI Taxonomy" id="183260"/>
    <lineage>
        <taxon>Eukaryota</taxon>
        <taxon>Viridiplantae</taxon>
        <taxon>Streptophyta</taxon>
        <taxon>Embryophyta</taxon>
        <taxon>Tracheophyta</taxon>
        <taxon>Spermatophyta</taxon>
        <taxon>Magnoliopsida</taxon>
        <taxon>eudicotyledons</taxon>
        <taxon>Gunneridae</taxon>
        <taxon>Pentapetalae</taxon>
        <taxon>rosids</taxon>
        <taxon>malvids</taxon>
        <taxon>Malvales</taxon>
        <taxon>Malvaceae</taxon>
        <taxon>Malvoideae</taxon>
        <taxon>Hibiscus</taxon>
    </lineage>
</organism>
<gene>
    <name evidence="5" type="ORF">V6N11_050860</name>
</gene>
<dbReference type="Proteomes" id="UP001396334">
    <property type="component" value="Unassembled WGS sequence"/>
</dbReference>
<dbReference type="PANTHER" id="PTHR31234:SF66">
    <property type="entry name" value="LATE EMBRYOGENESIS ABUNDANT PROTEIN"/>
    <property type="match status" value="1"/>
</dbReference>
<evidence type="ECO:0000313" key="6">
    <source>
        <dbReference type="Proteomes" id="UP001396334"/>
    </source>
</evidence>
<evidence type="ECO:0008006" key="7">
    <source>
        <dbReference type="Google" id="ProtNLM"/>
    </source>
</evidence>
<evidence type="ECO:0000313" key="5">
    <source>
        <dbReference type="EMBL" id="KAK9034705.1"/>
    </source>
</evidence>
<keyword evidence="2 4" id="KW-0472">Membrane</keyword>
<sequence>MAVQAKLKPQNQKQPTAKFSDPNVVIGRSGLNPMPSNSKSSSSRSDVDRGRNAFVCCAAVICTVITLAIIIAGIVTFIGYLVIHPRVPYVSVVYAHLDRMEIDHYEDALRLQVTIVIRANNGNHMARAVFSHSNYTLSLDGKDIAQLVAPYFDVGKKSSVDFNYVAQSTPSPLDPEQADDVETGLQKDLITFNLKGGARVRWRVGRLGSFRFLCCLDCRLQFHASNLSYVPSSCTSKAK</sequence>
<keyword evidence="4" id="KW-0812">Transmembrane</keyword>
<comment type="subcellular location">
    <subcellularLocation>
        <location evidence="1">Membrane</location>
    </subcellularLocation>
</comment>
<evidence type="ECO:0000256" key="2">
    <source>
        <dbReference type="ARBA" id="ARBA00023136"/>
    </source>
</evidence>
<keyword evidence="4" id="KW-1133">Transmembrane helix</keyword>
<dbReference type="InterPro" id="IPR044839">
    <property type="entry name" value="NDR1-like"/>
</dbReference>
<comment type="caution">
    <text evidence="5">The sequence shown here is derived from an EMBL/GenBank/DDBJ whole genome shotgun (WGS) entry which is preliminary data.</text>
</comment>
<protein>
    <recommendedName>
        <fullName evidence="7">Late embryogenesis abundant protein LEA-2 subgroup domain-containing protein</fullName>
    </recommendedName>
</protein>
<evidence type="ECO:0000256" key="1">
    <source>
        <dbReference type="ARBA" id="ARBA00004370"/>
    </source>
</evidence>
<accession>A0ABR2TB52</accession>
<feature type="region of interest" description="Disordered" evidence="3">
    <location>
        <begin position="28"/>
        <end position="47"/>
    </location>
</feature>
<proteinExistence type="predicted"/>
<reference evidence="5 6" key="1">
    <citation type="journal article" date="2024" name="G3 (Bethesda)">
        <title>Genome assembly of Hibiscus sabdariffa L. provides insights into metabolisms of medicinal natural products.</title>
        <authorList>
            <person name="Kim T."/>
        </authorList>
    </citation>
    <scope>NUCLEOTIDE SEQUENCE [LARGE SCALE GENOMIC DNA]</scope>
    <source>
        <strain evidence="5">TK-2024</strain>
        <tissue evidence="5">Old leaves</tissue>
    </source>
</reference>